<dbReference type="PATRIC" id="fig|1035195.3.peg.54"/>
<organism evidence="3 4">
    <name type="scientific">Corynebacterium durum F0235</name>
    <dbReference type="NCBI Taxonomy" id="1035195"/>
    <lineage>
        <taxon>Bacteria</taxon>
        <taxon>Bacillati</taxon>
        <taxon>Actinomycetota</taxon>
        <taxon>Actinomycetes</taxon>
        <taxon>Mycobacteriales</taxon>
        <taxon>Corynebacteriaceae</taxon>
        <taxon>Corynebacterium</taxon>
    </lineage>
</organism>
<dbReference type="PROSITE" id="PS51257">
    <property type="entry name" value="PROKAR_LIPOPROTEIN"/>
    <property type="match status" value="1"/>
</dbReference>
<feature type="chain" id="PRO_5038413173" description="Secreted protein" evidence="2">
    <location>
        <begin position="21"/>
        <end position="166"/>
    </location>
</feature>
<feature type="signal peptide" evidence="2">
    <location>
        <begin position="1"/>
        <end position="20"/>
    </location>
</feature>
<evidence type="ECO:0008006" key="5">
    <source>
        <dbReference type="Google" id="ProtNLM"/>
    </source>
</evidence>
<accession>L1MME3</accession>
<reference evidence="3 4" key="1">
    <citation type="submission" date="2012-05" db="EMBL/GenBank/DDBJ databases">
        <authorList>
            <person name="Weinstock G."/>
            <person name="Sodergren E."/>
            <person name="Lobos E.A."/>
            <person name="Fulton L."/>
            <person name="Fulton R."/>
            <person name="Courtney L."/>
            <person name="Fronick C."/>
            <person name="O'Laughlin M."/>
            <person name="Godfrey J."/>
            <person name="Wilson R.M."/>
            <person name="Miner T."/>
            <person name="Farmer C."/>
            <person name="Delehaunty K."/>
            <person name="Cordes M."/>
            <person name="Minx P."/>
            <person name="Tomlinson C."/>
            <person name="Chen J."/>
            <person name="Wollam A."/>
            <person name="Pepin K.H."/>
            <person name="Bhonagiri V."/>
            <person name="Zhang X."/>
            <person name="Suruliraj S."/>
            <person name="Warren W."/>
            <person name="Mitreva M."/>
            <person name="Mardis E.R."/>
            <person name="Wilson R.K."/>
        </authorList>
    </citation>
    <scope>NUCLEOTIDE SEQUENCE [LARGE SCALE GENOMIC DNA]</scope>
    <source>
        <strain evidence="3 4">F0235</strain>
    </source>
</reference>
<dbReference type="HOGENOM" id="CLU_114866_0_0_11"/>
<evidence type="ECO:0000256" key="2">
    <source>
        <dbReference type="SAM" id="SignalP"/>
    </source>
</evidence>
<comment type="caution">
    <text evidence="3">The sequence shown here is derived from an EMBL/GenBank/DDBJ whole genome shotgun (WGS) entry which is preliminary data.</text>
</comment>
<dbReference type="eggNOG" id="ENOG5032BKW">
    <property type="taxonomic scope" value="Bacteria"/>
</dbReference>
<feature type="region of interest" description="Disordered" evidence="1">
    <location>
        <begin position="39"/>
        <end position="69"/>
    </location>
</feature>
<dbReference type="EMBL" id="AMEM01000005">
    <property type="protein sequence ID" value="EKX92397.1"/>
    <property type="molecule type" value="Genomic_DNA"/>
</dbReference>
<evidence type="ECO:0000313" key="4">
    <source>
        <dbReference type="Proteomes" id="UP000010445"/>
    </source>
</evidence>
<dbReference type="OrthoDB" id="4413502at2"/>
<dbReference type="Proteomes" id="UP000010445">
    <property type="component" value="Unassembled WGS sequence"/>
</dbReference>
<evidence type="ECO:0000313" key="3">
    <source>
        <dbReference type="EMBL" id="EKX92397.1"/>
    </source>
</evidence>
<proteinExistence type="predicted"/>
<dbReference type="AlphaFoldDB" id="L1MME3"/>
<keyword evidence="4" id="KW-1185">Reference proteome</keyword>
<dbReference type="RefSeq" id="WP_006061760.1">
    <property type="nucleotide sequence ID" value="NZ_KB290821.1"/>
</dbReference>
<evidence type="ECO:0000256" key="1">
    <source>
        <dbReference type="SAM" id="MobiDB-lite"/>
    </source>
</evidence>
<gene>
    <name evidence="3" type="ORF">HMPREF9997_00063</name>
</gene>
<protein>
    <recommendedName>
        <fullName evidence="5">Secreted protein</fullName>
    </recommendedName>
</protein>
<dbReference type="STRING" id="1035195.HMPREF9997_00063"/>
<feature type="compositionally biased region" description="Polar residues" evidence="1">
    <location>
        <begin position="53"/>
        <end position="62"/>
    </location>
</feature>
<name>L1MME3_9CORY</name>
<sequence length="166" mass="17249">MKRSSLYTAIVSAVIGLTLASCSPPHQVDSHKRVDTATSVTAGQGGASRAVSAASTNKTSNAHPAPATGSAPTYIDCTGAPVTQPNYIALACGDNNDRLVNITWSRWDATEAVGTATRETNTCLPNCADGHIESANNVEVKMGVPTETDQGMTFTQLTVNNEVIAQ</sequence>
<keyword evidence="2" id="KW-0732">Signal</keyword>